<evidence type="ECO:0000256" key="9">
    <source>
        <dbReference type="ARBA" id="ARBA00023157"/>
    </source>
</evidence>
<dbReference type="GO" id="GO:0006750">
    <property type="term" value="P:glutathione biosynthetic process"/>
    <property type="evidence" value="ECO:0007669"/>
    <property type="project" value="UniProtKB-UniRule"/>
</dbReference>
<comment type="similarity">
    <text evidence="10">Belongs to the glutamate--cysteine ligase type 2 family. EgtA subfamily.</text>
</comment>
<dbReference type="RefSeq" id="WP_104507238.1">
    <property type="nucleotide sequence ID" value="NZ_JACIGC010000016.1"/>
</dbReference>
<evidence type="ECO:0000256" key="7">
    <source>
        <dbReference type="ARBA" id="ARBA00022840"/>
    </source>
</evidence>
<name>A0A2S6NBM1_9HYPH</name>
<protein>
    <recommendedName>
        <fullName evidence="10">Glutamate--cysteine ligase</fullName>
        <ecNumber evidence="10">6.3.2.2</ecNumber>
    </recommendedName>
</protein>
<evidence type="ECO:0000256" key="5">
    <source>
        <dbReference type="ARBA" id="ARBA00022684"/>
    </source>
</evidence>
<evidence type="ECO:0000256" key="1">
    <source>
        <dbReference type="ARBA" id="ARBA00005006"/>
    </source>
</evidence>
<keyword evidence="6 10" id="KW-0547">Nucleotide-binding</keyword>
<dbReference type="NCBIfam" id="TIGR01436">
    <property type="entry name" value="glu_cys_lig_pln"/>
    <property type="match status" value="1"/>
</dbReference>
<comment type="caution">
    <text evidence="11">The sequence shown here is derived from an EMBL/GenBank/DDBJ whole genome shotgun (WGS) entry which is preliminary data.</text>
</comment>
<sequence length="466" mass="51008">MARDVIDEQVISSRDELVGWFEAGSKPNGPFRIGTEHEKIPFYRIDDRPVPYGGRLDCATCGISSLLEALRVAQGWEPIEDEGALIGLFDPIGGGAISLEPGGQFELSGAPFDNTHETAAELDAHFAALAPAAQSCGIGFLDLGMSPLWPRAETPVMPKQRYGIMARYMPKVGSYGLDMMFRTSTVQTNIDFASEADMVAKLRLGLSLQPLITALFANSPFTDGKPNGFQSMRSQIWTDTDKARTGMLPFAFQSGMGFEAFVDYALDVPLYFVKRGDVYHDVAGASFRDLLAGRLAALPGERATMSDWANHLSTIFPEVRLKRYIEMRGADVGPKSHILALTAFCAGLFYDAQASEAAWDLVKHWSDEDRQTLRGAVPREGLAARVAGMSLLDLSRKILPLARQGLERRARVDASGRDEAIYLEPLEEIAASAQTLASRRLALYHGDVSAGGWGRDIKRAFIDCVY</sequence>
<dbReference type="InterPro" id="IPR014746">
    <property type="entry name" value="Gln_synth/guanido_kin_cat_dom"/>
</dbReference>
<comment type="similarity">
    <text evidence="2">Belongs to the carboxylate-amine ligase family. Glutamate--cysteine ligase type 2 subfamily.</text>
</comment>
<dbReference type="PANTHER" id="PTHR34378:SF1">
    <property type="entry name" value="GLUTAMATE--CYSTEINE LIGASE, CHLOROPLASTIC"/>
    <property type="match status" value="1"/>
</dbReference>
<evidence type="ECO:0000313" key="11">
    <source>
        <dbReference type="EMBL" id="PPQ32020.1"/>
    </source>
</evidence>
<dbReference type="InterPro" id="IPR035434">
    <property type="entry name" value="GCL_bact_plant"/>
</dbReference>
<gene>
    <name evidence="11" type="ORF">CCR94_07395</name>
</gene>
<reference evidence="11 12" key="1">
    <citation type="journal article" date="2018" name="Arch. Microbiol.">
        <title>New insights into the metabolic potential of the phototrophic purple bacterium Rhodopila globiformis DSM 161(T) from its draft genome sequence and evidence for a vanadium-dependent nitrogenase.</title>
        <authorList>
            <person name="Imhoff J.F."/>
            <person name="Rahn T."/>
            <person name="Kunzel S."/>
            <person name="Neulinger S.C."/>
        </authorList>
    </citation>
    <scope>NUCLEOTIDE SEQUENCE [LARGE SCALE GENOMIC DNA]</scope>
    <source>
        <strain evidence="11 12">DSM 16996</strain>
    </source>
</reference>
<comment type="pathway">
    <text evidence="1">Sulfur metabolism; glutathione biosynthesis; glutathione from L-cysteine and L-glutamate: step 1/2.</text>
</comment>
<keyword evidence="8" id="KW-0809">Transit peptide</keyword>
<comment type="function">
    <text evidence="10">Catalyzes the synthesis of gamma-glutamylcysteine (gamma-GC).</text>
</comment>
<keyword evidence="12" id="KW-1185">Reference proteome</keyword>
<accession>A0A2S6NBM1</accession>
<organism evidence="11 12">
    <name type="scientific">Rhodoblastus sphagnicola</name>
    <dbReference type="NCBI Taxonomy" id="333368"/>
    <lineage>
        <taxon>Bacteria</taxon>
        <taxon>Pseudomonadati</taxon>
        <taxon>Pseudomonadota</taxon>
        <taxon>Alphaproteobacteria</taxon>
        <taxon>Hyphomicrobiales</taxon>
        <taxon>Rhodoblastaceae</taxon>
        <taxon>Rhodoblastus</taxon>
    </lineage>
</organism>
<keyword evidence="4 10" id="KW-0436">Ligase</keyword>
<dbReference type="InterPro" id="IPR011556">
    <property type="entry name" value="Glut_cys_lig_pln_type"/>
</dbReference>
<evidence type="ECO:0000256" key="3">
    <source>
        <dbReference type="ARBA" id="ARBA00011153"/>
    </source>
</evidence>
<dbReference type="AlphaFoldDB" id="A0A2S6NBM1"/>
<dbReference type="Proteomes" id="UP000239089">
    <property type="component" value="Unassembled WGS sequence"/>
</dbReference>
<dbReference type="GO" id="GO:0004357">
    <property type="term" value="F:glutamate-cysteine ligase activity"/>
    <property type="evidence" value="ECO:0007669"/>
    <property type="project" value="UniProtKB-UniRule"/>
</dbReference>
<dbReference type="Gene3D" id="3.30.590.20">
    <property type="match status" value="1"/>
</dbReference>
<dbReference type="EMBL" id="NHSJ01000045">
    <property type="protein sequence ID" value="PPQ32020.1"/>
    <property type="molecule type" value="Genomic_DNA"/>
</dbReference>
<keyword evidence="5" id="KW-0317">Glutathione biosynthesis</keyword>
<dbReference type="SUPFAM" id="SSF55931">
    <property type="entry name" value="Glutamine synthetase/guanido kinase"/>
    <property type="match status" value="1"/>
</dbReference>
<dbReference type="PANTHER" id="PTHR34378">
    <property type="entry name" value="GLUTAMATE--CYSTEINE LIGASE, CHLOROPLASTIC"/>
    <property type="match status" value="1"/>
</dbReference>
<keyword evidence="7 10" id="KW-0067">ATP-binding</keyword>
<evidence type="ECO:0000256" key="6">
    <source>
        <dbReference type="ARBA" id="ARBA00022741"/>
    </source>
</evidence>
<keyword evidence="9" id="KW-1015">Disulfide bond</keyword>
<dbReference type="EC" id="6.3.2.2" evidence="10"/>
<dbReference type="Pfam" id="PF04107">
    <property type="entry name" value="GCS2"/>
    <property type="match status" value="1"/>
</dbReference>
<evidence type="ECO:0000313" key="12">
    <source>
        <dbReference type="Proteomes" id="UP000239089"/>
    </source>
</evidence>
<evidence type="ECO:0000256" key="2">
    <source>
        <dbReference type="ARBA" id="ARBA00010253"/>
    </source>
</evidence>
<proteinExistence type="inferred from homology"/>
<dbReference type="OrthoDB" id="9780152at2"/>
<dbReference type="PIRSF" id="PIRSF017901">
    <property type="entry name" value="GCL"/>
    <property type="match status" value="1"/>
</dbReference>
<comment type="catalytic activity">
    <reaction evidence="10">
        <text>L-cysteine + L-glutamate + ATP = gamma-L-glutamyl-L-cysteine + ADP + phosphate + H(+)</text>
        <dbReference type="Rhea" id="RHEA:13285"/>
        <dbReference type="ChEBI" id="CHEBI:15378"/>
        <dbReference type="ChEBI" id="CHEBI:29985"/>
        <dbReference type="ChEBI" id="CHEBI:30616"/>
        <dbReference type="ChEBI" id="CHEBI:35235"/>
        <dbReference type="ChEBI" id="CHEBI:43474"/>
        <dbReference type="ChEBI" id="CHEBI:58173"/>
        <dbReference type="ChEBI" id="CHEBI:456216"/>
        <dbReference type="EC" id="6.3.2.2"/>
    </reaction>
</comment>
<evidence type="ECO:0000256" key="4">
    <source>
        <dbReference type="ARBA" id="ARBA00022598"/>
    </source>
</evidence>
<evidence type="ECO:0000256" key="8">
    <source>
        <dbReference type="ARBA" id="ARBA00022946"/>
    </source>
</evidence>
<dbReference type="GO" id="GO:0005524">
    <property type="term" value="F:ATP binding"/>
    <property type="evidence" value="ECO:0007669"/>
    <property type="project" value="UniProtKB-UniRule"/>
</dbReference>
<evidence type="ECO:0000256" key="10">
    <source>
        <dbReference type="PIRNR" id="PIRNR017901"/>
    </source>
</evidence>
<dbReference type="InterPro" id="IPR006336">
    <property type="entry name" value="GCS2"/>
</dbReference>
<comment type="subunit">
    <text evidence="3">Homodimer or monomer when oxidized or reduced, respectively.</text>
</comment>